<keyword evidence="9" id="KW-1185">Reference proteome</keyword>
<feature type="transmembrane region" description="Helical" evidence="5">
    <location>
        <begin position="321"/>
        <end position="342"/>
    </location>
</feature>
<comment type="subcellular location">
    <subcellularLocation>
        <location evidence="1">Membrane</location>
        <topology evidence="1">Multi-pass membrane protein</topology>
    </subcellularLocation>
</comment>
<evidence type="ECO:0000256" key="5">
    <source>
        <dbReference type="SAM" id="Phobius"/>
    </source>
</evidence>
<evidence type="ECO:0000256" key="1">
    <source>
        <dbReference type="ARBA" id="ARBA00004141"/>
    </source>
</evidence>
<organism evidence="8 9">
    <name type="scientific">Aspergillus leporis</name>
    <dbReference type="NCBI Taxonomy" id="41062"/>
    <lineage>
        <taxon>Eukaryota</taxon>
        <taxon>Fungi</taxon>
        <taxon>Dikarya</taxon>
        <taxon>Ascomycota</taxon>
        <taxon>Pezizomycotina</taxon>
        <taxon>Eurotiomycetes</taxon>
        <taxon>Eurotiomycetidae</taxon>
        <taxon>Eurotiales</taxon>
        <taxon>Aspergillaceae</taxon>
        <taxon>Aspergillus</taxon>
        <taxon>Aspergillus subgen. Circumdati</taxon>
    </lineage>
</organism>
<evidence type="ECO:0000256" key="4">
    <source>
        <dbReference type="ARBA" id="ARBA00023136"/>
    </source>
</evidence>
<sequence>MRVLSLSLSLSLTLNIPSSSGKPPEVPTLLAEIVFVVVCSIGQLLFAILLANTLFNQVTLIDALGRSGSKSPWLIGSFCLANGVSVVVSGSLADLTDSKCLTVVSFIWLNIWNVVGVFSITPSRIVLYFVVRAMLGLAVGVLQSSAMSMSGRVYKPRRKSRVFSLMAVMIPLGLGSGALQGGAFGAHLHWVFGSTAILCALCAIAAYWAVPNPPPFDQLSIRNFDLLRAAASVCGRRLLIFGLTQGAPTHWAPYTYALVIVGVLLLFLGYGAFNGAWMFYAVHFFLTIQGKNPIFATLYFIPLAISGSIATWVVAKTLHVVPGHCVLISSMVAFTMGPVFFLPQTPNTIYWALSFPGLFWLPSVRTCHLLRPPSLLLPTCREAVNAVFTAIGDTIGENITKEGGYSLDLDALRAI</sequence>
<keyword evidence="3 5" id="KW-1133">Transmembrane helix</keyword>
<evidence type="ECO:0000313" key="8">
    <source>
        <dbReference type="EMBL" id="KAB8077852.1"/>
    </source>
</evidence>
<feature type="transmembrane region" description="Helical" evidence="5">
    <location>
        <begin position="190"/>
        <end position="210"/>
    </location>
</feature>
<feature type="transmembrane region" description="Helical" evidence="5">
    <location>
        <begin position="125"/>
        <end position="142"/>
    </location>
</feature>
<dbReference type="InterPro" id="IPR020846">
    <property type="entry name" value="MFS_dom"/>
</dbReference>
<dbReference type="PROSITE" id="PS50850">
    <property type="entry name" value="MFS"/>
    <property type="match status" value="1"/>
</dbReference>
<dbReference type="GO" id="GO:0022857">
    <property type="term" value="F:transmembrane transporter activity"/>
    <property type="evidence" value="ECO:0007669"/>
    <property type="project" value="InterPro"/>
</dbReference>
<dbReference type="InterPro" id="IPR036259">
    <property type="entry name" value="MFS_trans_sf"/>
</dbReference>
<gene>
    <name evidence="8" type="ORF">BDV29DRAFT_188393</name>
</gene>
<feature type="signal peptide" evidence="6">
    <location>
        <begin position="1"/>
        <end position="21"/>
    </location>
</feature>
<name>A0A5N5XEP7_9EURO</name>
<keyword evidence="2 5" id="KW-0812">Transmembrane</keyword>
<dbReference type="Gene3D" id="1.20.1250.20">
    <property type="entry name" value="MFS general substrate transporter like domains"/>
    <property type="match status" value="1"/>
</dbReference>
<dbReference type="AlphaFoldDB" id="A0A5N5XEP7"/>
<dbReference type="PANTHER" id="PTHR42718:SF41">
    <property type="entry name" value="MFS TRANSPORTER OF UNKOWN SPECIFICITY (AFU_ORTHOLOGUE AFUA_5G09940)-RELATED"/>
    <property type="match status" value="1"/>
</dbReference>
<keyword evidence="4 5" id="KW-0472">Membrane</keyword>
<accession>A0A5N5XEP7</accession>
<evidence type="ECO:0000256" key="3">
    <source>
        <dbReference type="ARBA" id="ARBA00022989"/>
    </source>
</evidence>
<dbReference type="GO" id="GO:0016020">
    <property type="term" value="C:membrane"/>
    <property type="evidence" value="ECO:0007669"/>
    <property type="project" value="UniProtKB-SubCell"/>
</dbReference>
<proteinExistence type="predicted"/>
<dbReference type="Pfam" id="PF07690">
    <property type="entry name" value="MFS_1"/>
    <property type="match status" value="1"/>
</dbReference>
<evidence type="ECO:0000256" key="2">
    <source>
        <dbReference type="ARBA" id="ARBA00022692"/>
    </source>
</evidence>
<feature type="domain" description="Major facilitator superfamily (MFS) profile" evidence="7">
    <location>
        <begin position="35"/>
        <end position="415"/>
    </location>
</feature>
<feature type="chain" id="PRO_5024791025" evidence="6">
    <location>
        <begin position="22"/>
        <end position="415"/>
    </location>
</feature>
<feature type="transmembrane region" description="Helical" evidence="5">
    <location>
        <begin position="256"/>
        <end position="282"/>
    </location>
</feature>
<dbReference type="InterPro" id="IPR011701">
    <property type="entry name" value="MFS"/>
</dbReference>
<keyword evidence="6" id="KW-0732">Signal</keyword>
<feature type="transmembrane region" description="Helical" evidence="5">
    <location>
        <begin position="73"/>
        <end position="93"/>
    </location>
</feature>
<protein>
    <submittedName>
        <fullName evidence="8">Major facilitator superfamily domain-containing protein</fullName>
    </submittedName>
</protein>
<feature type="transmembrane region" description="Helical" evidence="5">
    <location>
        <begin position="162"/>
        <end position="184"/>
    </location>
</feature>
<dbReference type="Proteomes" id="UP000326565">
    <property type="component" value="Unassembled WGS sequence"/>
</dbReference>
<dbReference type="PANTHER" id="PTHR42718">
    <property type="entry name" value="MAJOR FACILITATOR SUPERFAMILY MULTIDRUG TRANSPORTER MFSC"/>
    <property type="match status" value="1"/>
</dbReference>
<dbReference type="OrthoDB" id="2130629at2759"/>
<dbReference type="EMBL" id="ML732164">
    <property type="protein sequence ID" value="KAB8077852.1"/>
    <property type="molecule type" value="Genomic_DNA"/>
</dbReference>
<evidence type="ECO:0000313" key="9">
    <source>
        <dbReference type="Proteomes" id="UP000326565"/>
    </source>
</evidence>
<evidence type="ECO:0000259" key="7">
    <source>
        <dbReference type="PROSITE" id="PS50850"/>
    </source>
</evidence>
<evidence type="ECO:0000256" key="6">
    <source>
        <dbReference type="SAM" id="SignalP"/>
    </source>
</evidence>
<reference evidence="8 9" key="1">
    <citation type="submission" date="2019-04" db="EMBL/GenBank/DDBJ databases">
        <title>Friends and foes A comparative genomics study of 23 Aspergillus species from section Flavi.</title>
        <authorList>
            <consortium name="DOE Joint Genome Institute"/>
            <person name="Kjaerbolling I."/>
            <person name="Vesth T."/>
            <person name="Frisvad J.C."/>
            <person name="Nybo J.L."/>
            <person name="Theobald S."/>
            <person name="Kildgaard S."/>
            <person name="Isbrandt T."/>
            <person name="Kuo A."/>
            <person name="Sato A."/>
            <person name="Lyhne E.K."/>
            <person name="Kogle M.E."/>
            <person name="Wiebenga A."/>
            <person name="Kun R.S."/>
            <person name="Lubbers R.J."/>
            <person name="Makela M.R."/>
            <person name="Barry K."/>
            <person name="Chovatia M."/>
            <person name="Clum A."/>
            <person name="Daum C."/>
            <person name="Haridas S."/>
            <person name="He G."/>
            <person name="LaButti K."/>
            <person name="Lipzen A."/>
            <person name="Mondo S."/>
            <person name="Riley R."/>
            <person name="Salamov A."/>
            <person name="Simmons B.A."/>
            <person name="Magnuson J.K."/>
            <person name="Henrissat B."/>
            <person name="Mortensen U.H."/>
            <person name="Larsen T.O."/>
            <person name="Devries R.P."/>
            <person name="Grigoriev I.V."/>
            <person name="Machida M."/>
            <person name="Baker S.E."/>
            <person name="Andersen M.R."/>
        </authorList>
    </citation>
    <scope>NUCLEOTIDE SEQUENCE [LARGE SCALE GENOMIC DNA]</scope>
    <source>
        <strain evidence="8 9">CBS 151.66</strain>
    </source>
</reference>
<feature type="transmembrane region" description="Helical" evidence="5">
    <location>
        <begin position="31"/>
        <end position="52"/>
    </location>
</feature>
<dbReference type="SUPFAM" id="SSF103473">
    <property type="entry name" value="MFS general substrate transporter"/>
    <property type="match status" value="1"/>
</dbReference>
<feature type="transmembrane region" description="Helical" evidence="5">
    <location>
        <begin position="294"/>
        <end position="315"/>
    </location>
</feature>